<organism evidence="11 12">
    <name type="scientific">Tepidibacter formicigenes DSM 15518</name>
    <dbReference type="NCBI Taxonomy" id="1123349"/>
    <lineage>
        <taxon>Bacteria</taxon>
        <taxon>Bacillati</taxon>
        <taxon>Bacillota</taxon>
        <taxon>Clostridia</taxon>
        <taxon>Peptostreptococcales</taxon>
        <taxon>Peptostreptococcaceae</taxon>
        <taxon>Tepidibacter</taxon>
    </lineage>
</organism>
<dbReference type="Proteomes" id="UP000242497">
    <property type="component" value="Unassembled WGS sequence"/>
</dbReference>
<dbReference type="AlphaFoldDB" id="A0A1M6SVI5"/>
<name>A0A1M6SVI5_9FIRM</name>
<keyword evidence="7" id="KW-0961">Cell wall biogenesis/degradation</keyword>
<dbReference type="GO" id="GO:0071555">
    <property type="term" value="P:cell wall organization"/>
    <property type="evidence" value="ECO:0007669"/>
    <property type="project" value="UniProtKB-KW"/>
</dbReference>
<evidence type="ECO:0000256" key="6">
    <source>
        <dbReference type="ARBA" id="ARBA00022969"/>
    </source>
</evidence>
<dbReference type="InterPro" id="IPR014224">
    <property type="entry name" value="Spore_cortex_SleB"/>
</dbReference>
<dbReference type="NCBIfam" id="TIGR02869">
    <property type="entry name" value="spore_SleB"/>
    <property type="match status" value="1"/>
</dbReference>
<dbReference type="EMBL" id="FRAE01000078">
    <property type="protein sequence ID" value="SHK48677.1"/>
    <property type="molecule type" value="Genomic_DNA"/>
</dbReference>
<evidence type="ECO:0000256" key="8">
    <source>
        <dbReference type="NCBIfam" id="TIGR02869"/>
    </source>
</evidence>
<dbReference type="GO" id="GO:0016787">
    <property type="term" value="F:hydrolase activity"/>
    <property type="evidence" value="ECO:0007669"/>
    <property type="project" value="UniProtKB-KW"/>
</dbReference>
<accession>A0A1M6SVI5</accession>
<proteinExistence type="inferred from homology"/>
<dbReference type="InterPro" id="IPR002477">
    <property type="entry name" value="Peptidoglycan-bd-like"/>
</dbReference>
<dbReference type="Gene3D" id="1.10.10.2520">
    <property type="entry name" value="Cell wall hydrolase SleB, domain 1"/>
    <property type="match status" value="1"/>
</dbReference>
<keyword evidence="5" id="KW-0378">Hydrolase</keyword>
<evidence type="ECO:0000256" key="2">
    <source>
        <dbReference type="ARBA" id="ARBA00018364"/>
    </source>
</evidence>
<evidence type="ECO:0000256" key="7">
    <source>
        <dbReference type="ARBA" id="ARBA00023316"/>
    </source>
</evidence>
<feature type="domain" description="Peptidoglycan binding-like" evidence="9">
    <location>
        <begin position="40"/>
        <end position="95"/>
    </location>
</feature>
<comment type="similarity">
    <text evidence="1">Belongs to the SleB family.</text>
</comment>
<sequence length="227" mass="25380">MKKALVFMSIFFIVSLLAITFYVDDYIAYGQANIFWGSKGEEVKVVQSKLKRWGYYDGRVDGIYGYRTYLAIRKFQKKHNLKVDGIVGDSTKKALGIPIKTKRTAISRNDDIYLLSKAITGEARGEPYVGQVAVGAVILNRTKDAKFPHSIAGVIYQPGAFTAVDDGQINLNPTETAIRAARDAINGWDPTGGAIYYWNPATATSKWIWRLKPTLKIGKHWFAKGTY</sequence>
<dbReference type="InterPro" id="IPR036366">
    <property type="entry name" value="PGBDSf"/>
</dbReference>
<keyword evidence="6" id="KW-0749">Sporulation</keyword>
<evidence type="ECO:0000256" key="1">
    <source>
        <dbReference type="ARBA" id="ARBA00007010"/>
    </source>
</evidence>
<evidence type="ECO:0000256" key="5">
    <source>
        <dbReference type="ARBA" id="ARBA00022801"/>
    </source>
</evidence>
<dbReference type="GO" id="GO:0030435">
    <property type="term" value="P:sporulation resulting in formation of a cellular spore"/>
    <property type="evidence" value="ECO:0007669"/>
    <property type="project" value="UniProtKB-KW"/>
</dbReference>
<dbReference type="Pfam" id="PF01471">
    <property type="entry name" value="PG_binding_1"/>
    <property type="match status" value="1"/>
</dbReference>
<dbReference type="STRING" id="1123349.SAMN02744037_02438"/>
<evidence type="ECO:0000256" key="3">
    <source>
        <dbReference type="ARBA" id="ARBA00022544"/>
    </source>
</evidence>
<evidence type="ECO:0000313" key="12">
    <source>
        <dbReference type="Proteomes" id="UP000242497"/>
    </source>
</evidence>
<keyword evidence="4" id="KW-0732">Signal</keyword>
<feature type="domain" description="Cell wall hydrolase SleB" evidence="10">
    <location>
        <begin position="125"/>
        <end position="223"/>
    </location>
</feature>
<evidence type="ECO:0000313" key="11">
    <source>
        <dbReference type="EMBL" id="SHK48677.1"/>
    </source>
</evidence>
<dbReference type="InterPro" id="IPR011105">
    <property type="entry name" value="Cell_wall_hydrolase_SleB"/>
</dbReference>
<protein>
    <recommendedName>
        <fullName evidence="2 8">Spore cortex-lytic enzyme</fullName>
    </recommendedName>
</protein>
<gene>
    <name evidence="11" type="ORF">SAMN02744037_02438</name>
</gene>
<dbReference type="GO" id="GO:0009847">
    <property type="term" value="P:spore germination"/>
    <property type="evidence" value="ECO:0007669"/>
    <property type="project" value="UniProtKB-UniRule"/>
</dbReference>
<dbReference type="RefSeq" id="WP_330390104.1">
    <property type="nucleotide sequence ID" value="NZ_FRAE01000078.1"/>
</dbReference>
<dbReference type="Gene3D" id="6.20.240.60">
    <property type="match status" value="1"/>
</dbReference>
<dbReference type="InterPro" id="IPR036365">
    <property type="entry name" value="PGBD-like_sf"/>
</dbReference>
<evidence type="ECO:0000259" key="10">
    <source>
        <dbReference type="Pfam" id="PF07486"/>
    </source>
</evidence>
<evidence type="ECO:0000259" key="9">
    <source>
        <dbReference type="Pfam" id="PF01471"/>
    </source>
</evidence>
<dbReference type="Pfam" id="PF07486">
    <property type="entry name" value="Hydrolase_2"/>
    <property type="match status" value="1"/>
</dbReference>
<reference evidence="12" key="1">
    <citation type="submission" date="2016-11" db="EMBL/GenBank/DDBJ databases">
        <authorList>
            <person name="Varghese N."/>
            <person name="Submissions S."/>
        </authorList>
    </citation>
    <scope>NUCLEOTIDE SEQUENCE [LARGE SCALE GENOMIC DNA]</scope>
    <source>
        <strain evidence="12">DSM 15518</strain>
    </source>
</reference>
<keyword evidence="12" id="KW-1185">Reference proteome</keyword>
<dbReference type="Gene3D" id="1.10.101.10">
    <property type="entry name" value="PGBD-like superfamily/PGBD"/>
    <property type="match status" value="1"/>
</dbReference>
<dbReference type="InterPro" id="IPR042047">
    <property type="entry name" value="SleB_dom1"/>
</dbReference>
<keyword evidence="3" id="KW-0309">Germination</keyword>
<evidence type="ECO:0000256" key="4">
    <source>
        <dbReference type="ARBA" id="ARBA00022729"/>
    </source>
</evidence>
<dbReference type="SUPFAM" id="SSF47090">
    <property type="entry name" value="PGBD-like"/>
    <property type="match status" value="1"/>
</dbReference>